<dbReference type="PROSITE" id="PS00108">
    <property type="entry name" value="PROTEIN_KINASE_ST"/>
    <property type="match status" value="1"/>
</dbReference>
<evidence type="ECO:0000256" key="6">
    <source>
        <dbReference type="ARBA" id="ARBA00022741"/>
    </source>
</evidence>
<keyword evidence="7 16" id="KW-0418">Kinase</keyword>
<dbReference type="FunFam" id="3.30.200.20:FF:000446">
    <property type="entry name" value="Wall-associated receptor kinase-like 20"/>
    <property type="match status" value="1"/>
</dbReference>
<keyword evidence="6 12" id="KW-0547">Nucleotide-binding</keyword>
<dbReference type="GO" id="GO:0004674">
    <property type="term" value="F:protein serine/threonine kinase activity"/>
    <property type="evidence" value="ECO:0007669"/>
    <property type="project" value="UniProtKB-KW"/>
</dbReference>
<dbReference type="Proteomes" id="UP000634136">
    <property type="component" value="Unassembled WGS sequence"/>
</dbReference>
<dbReference type="InterPro" id="IPR001245">
    <property type="entry name" value="Ser-Thr/Tyr_kinase_cat_dom"/>
</dbReference>
<sequence length="640" mass="69785">MEVMASYKVLLFTAALLTCSGHAMSLTRCPNCGNTSVPYPLSTAPTCGDPSYKIRCTSGSLLFDTLNNSYPIDSINPKSQRLVIRPASLISNTCVTTDKIHQGIQLNATLPFNITSSNTIIYLNCTNTLLESPLNCSSASLCHTYINATADAAPCDDAPLCCTFRAGGSSNSYMIRVRDVGCSAYSSFVNLDPALPVSRWPEPGLEIEWVSPPEPVCGSQADCDGGNSTCGFDPSGNGIRRCFCNNELVWDPIEGVCTEKITCQSPDGCGSSDRTALIAGLTSGIAVAALILGIIAVLLYKRHKRMKEAEERLVREREGILNASGGSRGRAKLFSGKELKKATNDFSKDRLLGVGGYGEVYKGILQDGTVVAVKCAKLGNAKGTDQVLNEVRILCQVNHRNLVGLLGCCVELAQPTMVYEFIENGTLLDHLQPHKNTPKADAYEHLNWINRLRIAHDTAQGLAYLHFSAVPPIYHRDVKSSNILLDNKLNAKVSDFGLSRLAETDLSHISTCAQGTLGYLDPEYYRNYQLTDKSDVYSFGVVLLELLTAQRAIDFSRDSDDVNLAVYVQRMVEEEKLMDVIDPNLLKNGATTLEVDTIEALAFLALGCLEERRQNRPSMKEVAEEIEYIITIATSKDAQN</sequence>
<evidence type="ECO:0000256" key="13">
    <source>
        <dbReference type="SAM" id="Phobius"/>
    </source>
</evidence>
<keyword evidence="16" id="KW-0675">Receptor</keyword>
<evidence type="ECO:0000256" key="11">
    <source>
        <dbReference type="ARBA" id="ARBA00023180"/>
    </source>
</evidence>
<dbReference type="Gene3D" id="1.10.510.10">
    <property type="entry name" value="Transferase(Phosphotransferase) domain 1"/>
    <property type="match status" value="1"/>
</dbReference>
<dbReference type="Pfam" id="PF13947">
    <property type="entry name" value="GUB_WAK_bind"/>
    <property type="match status" value="1"/>
</dbReference>
<evidence type="ECO:0000256" key="7">
    <source>
        <dbReference type="ARBA" id="ARBA00022777"/>
    </source>
</evidence>
<keyword evidence="11" id="KW-0325">Glycoprotein</keyword>
<keyword evidence="2" id="KW-0723">Serine/threonine-protein kinase</keyword>
<dbReference type="SMART" id="SM00220">
    <property type="entry name" value="S_TKc"/>
    <property type="match status" value="1"/>
</dbReference>
<evidence type="ECO:0000256" key="4">
    <source>
        <dbReference type="ARBA" id="ARBA00022692"/>
    </source>
</evidence>
<feature type="binding site" evidence="12">
    <location>
        <position position="374"/>
    </location>
    <ligand>
        <name>ATP</name>
        <dbReference type="ChEBI" id="CHEBI:30616"/>
    </ligand>
</feature>
<dbReference type="PROSITE" id="PS00107">
    <property type="entry name" value="PROTEIN_KINASE_ATP"/>
    <property type="match status" value="1"/>
</dbReference>
<keyword evidence="3" id="KW-0808">Transferase</keyword>
<dbReference type="CDD" id="cd14066">
    <property type="entry name" value="STKc_IRAK"/>
    <property type="match status" value="1"/>
</dbReference>
<dbReference type="FunFam" id="1.10.510.10:FF:000161">
    <property type="entry name" value="Wall-associated receptor kinase-like 20"/>
    <property type="match status" value="1"/>
</dbReference>
<keyword evidence="10 13" id="KW-0472">Membrane</keyword>
<dbReference type="AlphaFoldDB" id="A0A834WGP1"/>
<dbReference type="EMBL" id="JAAIUW010000009">
    <property type="protein sequence ID" value="KAF7816394.1"/>
    <property type="molecule type" value="Genomic_DNA"/>
</dbReference>
<evidence type="ECO:0000256" key="2">
    <source>
        <dbReference type="ARBA" id="ARBA00022527"/>
    </source>
</evidence>
<dbReference type="InterPro" id="IPR008271">
    <property type="entry name" value="Ser/Thr_kinase_AS"/>
</dbReference>
<dbReference type="GO" id="GO:0005524">
    <property type="term" value="F:ATP binding"/>
    <property type="evidence" value="ECO:0007669"/>
    <property type="project" value="UniProtKB-UniRule"/>
</dbReference>
<evidence type="ECO:0000256" key="1">
    <source>
        <dbReference type="ARBA" id="ARBA00004167"/>
    </source>
</evidence>
<feature type="chain" id="PRO_5032641230" evidence="14">
    <location>
        <begin position="26"/>
        <end position="640"/>
    </location>
</feature>
<protein>
    <submittedName>
        <fullName evidence="16">Wall-associated receptor kinase-like 20</fullName>
    </submittedName>
</protein>
<comment type="caution">
    <text evidence="16">The sequence shown here is derived from an EMBL/GenBank/DDBJ whole genome shotgun (WGS) entry which is preliminary data.</text>
</comment>
<reference evidence="16" key="1">
    <citation type="submission" date="2020-09" db="EMBL/GenBank/DDBJ databases">
        <title>Genome-Enabled Discovery of Anthraquinone Biosynthesis in Senna tora.</title>
        <authorList>
            <person name="Kang S.-H."/>
            <person name="Pandey R.P."/>
            <person name="Lee C.-M."/>
            <person name="Sim J.-S."/>
            <person name="Jeong J.-T."/>
            <person name="Choi B.-S."/>
            <person name="Jung M."/>
            <person name="Ginzburg D."/>
            <person name="Zhao K."/>
            <person name="Won S.Y."/>
            <person name="Oh T.-J."/>
            <person name="Yu Y."/>
            <person name="Kim N.-H."/>
            <person name="Lee O.R."/>
            <person name="Lee T.-H."/>
            <person name="Bashyal P."/>
            <person name="Kim T.-S."/>
            <person name="Lee W.-H."/>
            <person name="Kawkins C."/>
            <person name="Kim C.-K."/>
            <person name="Kim J.S."/>
            <person name="Ahn B.O."/>
            <person name="Rhee S.Y."/>
            <person name="Sohng J.K."/>
        </authorList>
    </citation>
    <scope>NUCLEOTIDE SEQUENCE</scope>
    <source>
        <tissue evidence="16">Leaf</tissue>
    </source>
</reference>
<dbReference type="InterPro" id="IPR025287">
    <property type="entry name" value="WAK_GUB"/>
</dbReference>
<dbReference type="PROSITE" id="PS50011">
    <property type="entry name" value="PROTEIN_KINASE_DOM"/>
    <property type="match status" value="1"/>
</dbReference>
<evidence type="ECO:0000256" key="8">
    <source>
        <dbReference type="ARBA" id="ARBA00022840"/>
    </source>
</evidence>
<keyword evidence="17" id="KW-1185">Reference proteome</keyword>
<name>A0A834WGP1_9FABA</name>
<evidence type="ECO:0000256" key="3">
    <source>
        <dbReference type="ARBA" id="ARBA00022679"/>
    </source>
</evidence>
<gene>
    <name evidence="16" type="ORF">G2W53_030363</name>
</gene>
<comment type="subcellular location">
    <subcellularLocation>
        <location evidence="1">Membrane</location>
        <topology evidence="1">Single-pass membrane protein</topology>
    </subcellularLocation>
</comment>
<dbReference type="OrthoDB" id="1918322at2759"/>
<feature type="domain" description="Protein kinase" evidence="15">
    <location>
        <begin position="346"/>
        <end position="629"/>
    </location>
</feature>
<evidence type="ECO:0000313" key="17">
    <source>
        <dbReference type="Proteomes" id="UP000634136"/>
    </source>
</evidence>
<evidence type="ECO:0000313" key="16">
    <source>
        <dbReference type="EMBL" id="KAF7816394.1"/>
    </source>
</evidence>
<evidence type="ECO:0000256" key="5">
    <source>
        <dbReference type="ARBA" id="ARBA00022729"/>
    </source>
</evidence>
<keyword evidence="8 12" id="KW-0067">ATP-binding</keyword>
<feature type="transmembrane region" description="Helical" evidence="13">
    <location>
        <begin position="276"/>
        <end position="300"/>
    </location>
</feature>
<feature type="signal peptide" evidence="14">
    <location>
        <begin position="1"/>
        <end position="25"/>
    </location>
</feature>
<dbReference type="InterPro" id="IPR000719">
    <property type="entry name" value="Prot_kinase_dom"/>
</dbReference>
<dbReference type="PANTHER" id="PTHR46008">
    <property type="entry name" value="LEAF RUST 10 DISEASE-RESISTANCE LOCUS RECEPTOR-LIKE PROTEIN KINASE-LIKE 1.4"/>
    <property type="match status" value="1"/>
</dbReference>
<dbReference type="PANTHER" id="PTHR46008:SF25">
    <property type="entry name" value="PROTEIN KINASE DOMAIN-CONTAINING PROTEIN"/>
    <property type="match status" value="1"/>
</dbReference>
<organism evidence="16 17">
    <name type="scientific">Senna tora</name>
    <dbReference type="NCBI Taxonomy" id="362788"/>
    <lineage>
        <taxon>Eukaryota</taxon>
        <taxon>Viridiplantae</taxon>
        <taxon>Streptophyta</taxon>
        <taxon>Embryophyta</taxon>
        <taxon>Tracheophyta</taxon>
        <taxon>Spermatophyta</taxon>
        <taxon>Magnoliopsida</taxon>
        <taxon>eudicotyledons</taxon>
        <taxon>Gunneridae</taxon>
        <taxon>Pentapetalae</taxon>
        <taxon>rosids</taxon>
        <taxon>fabids</taxon>
        <taxon>Fabales</taxon>
        <taxon>Fabaceae</taxon>
        <taxon>Caesalpinioideae</taxon>
        <taxon>Cassia clade</taxon>
        <taxon>Senna</taxon>
    </lineage>
</organism>
<proteinExistence type="predicted"/>
<evidence type="ECO:0000256" key="10">
    <source>
        <dbReference type="ARBA" id="ARBA00023136"/>
    </source>
</evidence>
<keyword evidence="5 14" id="KW-0732">Signal</keyword>
<evidence type="ECO:0000256" key="12">
    <source>
        <dbReference type="PROSITE-ProRule" id="PRU10141"/>
    </source>
</evidence>
<dbReference type="Pfam" id="PF07714">
    <property type="entry name" value="PK_Tyr_Ser-Thr"/>
    <property type="match status" value="1"/>
</dbReference>
<evidence type="ECO:0000256" key="9">
    <source>
        <dbReference type="ARBA" id="ARBA00022989"/>
    </source>
</evidence>
<dbReference type="GO" id="GO:0030247">
    <property type="term" value="F:polysaccharide binding"/>
    <property type="evidence" value="ECO:0007669"/>
    <property type="project" value="InterPro"/>
</dbReference>
<dbReference type="SUPFAM" id="SSF56112">
    <property type="entry name" value="Protein kinase-like (PK-like)"/>
    <property type="match status" value="1"/>
</dbReference>
<dbReference type="InterPro" id="IPR011009">
    <property type="entry name" value="Kinase-like_dom_sf"/>
</dbReference>
<dbReference type="Gene3D" id="3.30.200.20">
    <property type="entry name" value="Phosphorylase Kinase, domain 1"/>
    <property type="match status" value="1"/>
</dbReference>
<evidence type="ECO:0000259" key="15">
    <source>
        <dbReference type="PROSITE" id="PS50011"/>
    </source>
</evidence>
<evidence type="ECO:0000256" key="14">
    <source>
        <dbReference type="SAM" id="SignalP"/>
    </source>
</evidence>
<dbReference type="GO" id="GO:0005886">
    <property type="term" value="C:plasma membrane"/>
    <property type="evidence" value="ECO:0007669"/>
    <property type="project" value="UniProtKB-ARBA"/>
</dbReference>
<keyword evidence="4 13" id="KW-0812">Transmembrane</keyword>
<dbReference type="InterPro" id="IPR017441">
    <property type="entry name" value="Protein_kinase_ATP_BS"/>
</dbReference>
<keyword evidence="9 13" id="KW-1133">Transmembrane helix</keyword>
<accession>A0A834WGP1</accession>